<name>A0A419SRL3_9BACL</name>
<dbReference type="CDD" id="cd01068">
    <property type="entry name" value="globin_sensor"/>
    <property type="match status" value="1"/>
</dbReference>
<accession>A0A419SRL3</accession>
<dbReference type="InterPro" id="IPR012292">
    <property type="entry name" value="Globin/Proto"/>
</dbReference>
<sequence length="564" mass="63980">MKQSHSTDISNIEEQAKKELNFLGINQETLTYVIEAAQVLRPHKNEIIDRFYGHLLTVDHLQNIIAQHSTIDRLRQTMDRYLEQFFQGEIDQEYIKTRKIIGHVHSRIHLTADHFISAHHLMIHSMTLILMENMRRDPHRMMQMAHAVQKLAAYDQQLIVNVYMEETFKSFLFNVSDLLNDTIEVDSIKELVTSMDKQIEESHSVATAMGEISATIHEVANHAERVADGSDTAVQSADQSKVVIDEALNNIEQVGKVYVQLVDQVSSLNQEIEHIQQIANIIQEISEQTNLLALNAAIEAARAGEHGRGFSVVAGEVRNLSERTKQQVMQITTNLTNLRDVSAQLIQQIKQTGDQVDQSVAGAEHAGDALSKIITAIQENSESNSHIATMTEEQSAVVTDISERNSSIHDHSIYTQGIAKETANRVFQLSSEMDRIRNSFFQINIKLNAKDLVRVAKTDHLLWKWRIYNMLLGIQAVDSSQVTTHQECRLGKWYYGDLPQHIKNSATYKELEQPHQEVHHYARLAVERYEQADLHGAEEALKKLEQASEVVIAILTELEASLDV</sequence>
<dbReference type="Pfam" id="PF00015">
    <property type="entry name" value="MCPsignal"/>
    <property type="match status" value="1"/>
</dbReference>
<organism evidence="8 9">
    <name type="scientific">Ammoniphilus oxalaticus</name>
    <dbReference type="NCBI Taxonomy" id="66863"/>
    <lineage>
        <taxon>Bacteria</taxon>
        <taxon>Bacillati</taxon>
        <taxon>Bacillota</taxon>
        <taxon>Bacilli</taxon>
        <taxon>Bacillales</taxon>
        <taxon>Paenibacillaceae</taxon>
        <taxon>Aneurinibacillus group</taxon>
        <taxon>Ammoniphilus</taxon>
    </lineage>
</organism>
<dbReference type="Pfam" id="PF11563">
    <property type="entry name" value="Protoglobin"/>
    <property type="match status" value="1"/>
</dbReference>
<evidence type="ECO:0000256" key="2">
    <source>
        <dbReference type="ARBA" id="ARBA00022692"/>
    </source>
</evidence>
<dbReference type="PANTHER" id="PTHR32089">
    <property type="entry name" value="METHYL-ACCEPTING CHEMOTAXIS PROTEIN MCPB"/>
    <property type="match status" value="1"/>
</dbReference>
<dbReference type="Proteomes" id="UP000284219">
    <property type="component" value="Unassembled WGS sequence"/>
</dbReference>
<dbReference type="PROSITE" id="PS50111">
    <property type="entry name" value="CHEMOTAXIS_TRANSDUC_2"/>
    <property type="match status" value="1"/>
</dbReference>
<dbReference type="Gene3D" id="1.10.490.10">
    <property type="entry name" value="Globins"/>
    <property type="match status" value="1"/>
</dbReference>
<comment type="subcellular location">
    <subcellularLocation>
        <location evidence="1">Membrane</location>
        <topology evidence="1">Multi-pass membrane protein</topology>
    </subcellularLocation>
</comment>
<reference evidence="8 9" key="1">
    <citation type="submission" date="2016-08" db="EMBL/GenBank/DDBJ databases">
        <title>Novel Firmicute Genomes.</title>
        <authorList>
            <person name="Poppleton D.I."/>
            <person name="Gribaldo S."/>
        </authorList>
    </citation>
    <scope>NUCLEOTIDE SEQUENCE [LARGE SCALE GENOMIC DNA]</scope>
    <source>
        <strain evidence="8 9">RAOx-1</strain>
    </source>
</reference>
<dbReference type="InterPro" id="IPR025991">
    <property type="entry name" value="Chemoreceptor_zinc-bind_dom"/>
</dbReference>
<dbReference type="GO" id="GO:0007165">
    <property type="term" value="P:signal transduction"/>
    <property type="evidence" value="ECO:0007669"/>
    <property type="project" value="UniProtKB-KW"/>
</dbReference>
<dbReference type="Gene3D" id="1.20.120.30">
    <property type="entry name" value="Aspartate receptor, ligand-binding domain"/>
    <property type="match status" value="1"/>
</dbReference>
<evidence type="ECO:0000313" key="8">
    <source>
        <dbReference type="EMBL" id="RKD27135.1"/>
    </source>
</evidence>
<protein>
    <submittedName>
        <fullName evidence="8">Chemotaxis protein</fullName>
    </submittedName>
</protein>
<keyword evidence="3" id="KW-1133">Transmembrane helix</keyword>
<dbReference type="InterPro" id="IPR004089">
    <property type="entry name" value="MCPsignal_dom"/>
</dbReference>
<feature type="domain" description="Methyl-accepting transducer" evidence="7">
    <location>
        <begin position="187"/>
        <end position="409"/>
    </location>
</feature>
<dbReference type="SUPFAM" id="SSF58104">
    <property type="entry name" value="Methyl-accepting chemotaxis protein (MCP) signaling domain"/>
    <property type="match status" value="1"/>
</dbReference>
<evidence type="ECO:0000256" key="6">
    <source>
        <dbReference type="PROSITE-ProRule" id="PRU00284"/>
    </source>
</evidence>
<keyword evidence="2" id="KW-0812">Transmembrane</keyword>
<dbReference type="SUPFAM" id="SSF46458">
    <property type="entry name" value="Globin-like"/>
    <property type="match status" value="1"/>
</dbReference>
<keyword evidence="5 6" id="KW-0807">Transducer</keyword>
<evidence type="ECO:0000256" key="1">
    <source>
        <dbReference type="ARBA" id="ARBA00004141"/>
    </source>
</evidence>
<comment type="caution">
    <text evidence="8">The sequence shown here is derived from an EMBL/GenBank/DDBJ whole genome shotgun (WGS) entry which is preliminary data.</text>
</comment>
<dbReference type="SMART" id="SM00283">
    <property type="entry name" value="MA"/>
    <property type="match status" value="1"/>
</dbReference>
<evidence type="ECO:0000313" key="9">
    <source>
        <dbReference type="Proteomes" id="UP000284219"/>
    </source>
</evidence>
<dbReference type="CDD" id="cd11386">
    <property type="entry name" value="MCP_signal"/>
    <property type="match status" value="1"/>
</dbReference>
<dbReference type="InterPro" id="IPR039379">
    <property type="entry name" value="Protoglobin_sensor_dom"/>
</dbReference>
<dbReference type="InterPro" id="IPR009050">
    <property type="entry name" value="Globin-like_sf"/>
</dbReference>
<evidence type="ECO:0000259" key="7">
    <source>
        <dbReference type="PROSITE" id="PS50111"/>
    </source>
</evidence>
<dbReference type="GO" id="GO:0016020">
    <property type="term" value="C:membrane"/>
    <property type="evidence" value="ECO:0007669"/>
    <property type="project" value="UniProtKB-SubCell"/>
</dbReference>
<dbReference type="PANTHER" id="PTHR32089:SF119">
    <property type="entry name" value="METHYL-ACCEPTING CHEMOTAXIS PROTEIN CTPL"/>
    <property type="match status" value="1"/>
</dbReference>
<dbReference type="Pfam" id="PF13682">
    <property type="entry name" value="CZB"/>
    <property type="match status" value="1"/>
</dbReference>
<dbReference type="GO" id="GO:0020037">
    <property type="term" value="F:heme binding"/>
    <property type="evidence" value="ECO:0007669"/>
    <property type="project" value="InterPro"/>
</dbReference>
<gene>
    <name evidence="8" type="ORF">BEP19_00675</name>
</gene>
<evidence type="ECO:0000256" key="5">
    <source>
        <dbReference type="ARBA" id="ARBA00023224"/>
    </source>
</evidence>
<dbReference type="AlphaFoldDB" id="A0A419SRL3"/>
<evidence type="ECO:0000256" key="4">
    <source>
        <dbReference type="ARBA" id="ARBA00023136"/>
    </source>
</evidence>
<dbReference type="InterPro" id="IPR044398">
    <property type="entry name" value="Globin-sensor_dom"/>
</dbReference>
<keyword evidence="9" id="KW-1185">Reference proteome</keyword>
<dbReference type="EMBL" id="MCHY01000001">
    <property type="protein sequence ID" value="RKD27135.1"/>
    <property type="molecule type" value="Genomic_DNA"/>
</dbReference>
<keyword evidence="4" id="KW-0472">Membrane</keyword>
<dbReference type="Gene3D" id="1.10.287.950">
    <property type="entry name" value="Methyl-accepting chemotaxis protein"/>
    <property type="match status" value="1"/>
</dbReference>
<dbReference type="GO" id="GO:0019825">
    <property type="term" value="F:oxygen binding"/>
    <property type="evidence" value="ECO:0007669"/>
    <property type="project" value="InterPro"/>
</dbReference>
<evidence type="ECO:0000256" key="3">
    <source>
        <dbReference type="ARBA" id="ARBA00022989"/>
    </source>
</evidence>
<proteinExistence type="predicted"/>